<gene>
    <name evidence="1" type="ORF">HCJ96_00335</name>
</gene>
<accession>A0ABX1QW40</accession>
<evidence type="ECO:0000313" key="2">
    <source>
        <dbReference type="Proteomes" id="UP000709336"/>
    </source>
</evidence>
<comment type="caution">
    <text evidence="1">The sequence shown here is derived from an EMBL/GenBank/DDBJ whole genome shotgun (WGS) entry which is preliminary data.</text>
</comment>
<dbReference type="Proteomes" id="UP000709336">
    <property type="component" value="Unassembled WGS sequence"/>
</dbReference>
<proteinExistence type="predicted"/>
<name>A0ABX1QW40_9ALTE</name>
<protein>
    <submittedName>
        <fullName evidence="1">Uncharacterized protein</fullName>
    </submittedName>
</protein>
<evidence type="ECO:0000313" key="1">
    <source>
        <dbReference type="EMBL" id="NMH58470.1"/>
    </source>
</evidence>
<dbReference type="RefSeq" id="WP_169209046.1">
    <property type="nucleotide sequence ID" value="NZ_JAATNW010000001.1"/>
</dbReference>
<reference evidence="1 2" key="1">
    <citation type="submission" date="2020-03" db="EMBL/GenBank/DDBJ databases">
        <title>Alteromonas ponticola sp. nov., isolated from seawater.</title>
        <authorList>
            <person name="Yoon J.-H."/>
            <person name="Kim Y.-O."/>
        </authorList>
    </citation>
    <scope>NUCLEOTIDE SEQUENCE [LARGE SCALE GENOMIC DNA]</scope>
    <source>
        <strain evidence="1 2">MYP5</strain>
    </source>
</reference>
<sequence>MVDSVQSAQPENIEWQGKLAASVHSKSLFSLYLAMHSQPGASHLSFQVKADAPQQFDVTSLNHYRRAPCASSEKSVGCLNVTGRLVQQQDLKGVLLWQSMHPDPLSVVDNANKIPPDVKTNCSYLTQRLLSHQLSQSIEVDETRLADIVQNSVSLLN</sequence>
<organism evidence="1 2">
    <name type="scientific">Alteromonas ponticola</name>
    <dbReference type="NCBI Taxonomy" id="2720613"/>
    <lineage>
        <taxon>Bacteria</taxon>
        <taxon>Pseudomonadati</taxon>
        <taxon>Pseudomonadota</taxon>
        <taxon>Gammaproteobacteria</taxon>
        <taxon>Alteromonadales</taxon>
        <taxon>Alteromonadaceae</taxon>
        <taxon>Alteromonas/Salinimonas group</taxon>
        <taxon>Alteromonas</taxon>
    </lineage>
</organism>
<dbReference type="InterPro" id="IPR021879">
    <property type="entry name" value="VC2046_fam"/>
</dbReference>
<keyword evidence="2" id="KW-1185">Reference proteome</keyword>
<dbReference type="Pfam" id="PF11993">
    <property type="entry name" value="VC2046"/>
    <property type="match status" value="1"/>
</dbReference>
<dbReference type="EMBL" id="JAATNW010000001">
    <property type="protein sequence ID" value="NMH58470.1"/>
    <property type="molecule type" value="Genomic_DNA"/>
</dbReference>